<keyword evidence="2" id="KW-1185">Reference proteome</keyword>
<gene>
    <name evidence="1" type="ORF">OGAPHI_006168</name>
</gene>
<organism evidence="1 2">
    <name type="scientific">Ogataea philodendri</name>
    <dbReference type="NCBI Taxonomy" id="1378263"/>
    <lineage>
        <taxon>Eukaryota</taxon>
        <taxon>Fungi</taxon>
        <taxon>Dikarya</taxon>
        <taxon>Ascomycota</taxon>
        <taxon>Saccharomycotina</taxon>
        <taxon>Pichiomycetes</taxon>
        <taxon>Pichiales</taxon>
        <taxon>Pichiaceae</taxon>
        <taxon>Ogataea</taxon>
    </lineage>
</organism>
<protein>
    <submittedName>
        <fullName evidence="1">Uncharacterized protein</fullName>
    </submittedName>
</protein>
<dbReference type="Proteomes" id="UP000769157">
    <property type="component" value="Unassembled WGS sequence"/>
</dbReference>
<evidence type="ECO:0000313" key="1">
    <source>
        <dbReference type="EMBL" id="KAH3661987.1"/>
    </source>
</evidence>
<reference evidence="1" key="1">
    <citation type="journal article" date="2021" name="Open Biol.">
        <title>Shared evolutionary footprints suggest mitochondrial oxidative damage underlies multiple complex I losses in fungi.</title>
        <authorList>
            <person name="Schikora-Tamarit M.A."/>
            <person name="Marcet-Houben M."/>
            <person name="Nosek J."/>
            <person name="Gabaldon T."/>
        </authorList>
    </citation>
    <scope>NUCLEOTIDE SEQUENCE</scope>
    <source>
        <strain evidence="1">CBS6075</strain>
    </source>
</reference>
<dbReference type="AlphaFoldDB" id="A0A9P8NYT1"/>
<accession>A0A9P8NYT1</accession>
<name>A0A9P8NYT1_9ASCO</name>
<reference evidence="1" key="2">
    <citation type="submission" date="2021-01" db="EMBL/GenBank/DDBJ databases">
        <authorList>
            <person name="Schikora-Tamarit M.A."/>
        </authorList>
    </citation>
    <scope>NUCLEOTIDE SEQUENCE</scope>
    <source>
        <strain evidence="1">CBS6075</strain>
    </source>
</reference>
<dbReference type="RefSeq" id="XP_046059091.1">
    <property type="nucleotide sequence ID" value="XM_046207427.1"/>
</dbReference>
<proteinExistence type="predicted"/>
<sequence length="78" mass="7766">MLLKWLAVAPWNEAAGLKILPVGGGRGSSLASDSKSESLSICSCSGSDSFCVSGSGSSTLSSFSNFFAASISAAVGAW</sequence>
<dbReference type="EMBL" id="JAEUBE010000414">
    <property type="protein sequence ID" value="KAH3661987.1"/>
    <property type="molecule type" value="Genomic_DNA"/>
</dbReference>
<dbReference type="GeneID" id="70238132"/>
<evidence type="ECO:0000313" key="2">
    <source>
        <dbReference type="Proteomes" id="UP000769157"/>
    </source>
</evidence>
<comment type="caution">
    <text evidence="1">The sequence shown here is derived from an EMBL/GenBank/DDBJ whole genome shotgun (WGS) entry which is preliminary data.</text>
</comment>